<dbReference type="PANTHER" id="PTHR14305:SF0">
    <property type="entry name" value="E3 UBIQUITIN-PROTEIN LIGASE CCNB1IP1"/>
    <property type="match status" value="1"/>
</dbReference>
<dbReference type="AlphaFoldDB" id="A0A813KAF5"/>
<comment type="caution">
    <text evidence="3">The sequence shown here is derived from an EMBL/GenBank/DDBJ whole genome shotgun (WGS) entry which is preliminary data.</text>
</comment>
<dbReference type="PANTHER" id="PTHR14305">
    <property type="entry name" value="E3 UBIQUITIN-PROTEIN LIGASE CCNB1IP1"/>
    <property type="match status" value="1"/>
</dbReference>
<dbReference type="InterPro" id="IPR042448">
    <property type="entry name" value="CCNB1IP1"/>
</dbReference>
<dbReference type="EMBL" id="CAJNNW010027978">
    <property type="protein sequence ID" value="CAE8694071.1"/>
    <property type="molecule type" value="Genomic_DNA"/>
</dbReference>
<dbReference type="InterPro" id="IPR001841">
    <property type="entry name" value="Znf_RING"/>
</dbReference>
<sequence>MDHGKDDERLAEFYTLRCNWIGQDGQSCGKSMGEDCWITSCGHIFCFEHAKAAFDDGESCPVCQFVGSRIVQANLSREGRAKRKSGFLLGLAPSEILDSAEAALDFWINQKALEAGHRSQRCEILEHRETSIAKSVKDQVEASRSECQELEMEQLELQQKLEATEAEQGKVSSHIQRMKRNLADAEEQYASLRRQVYGSSSPAPAFRHQAQPAFGFGSPMFHGATPAGARRTSFAMGPSKVLGQSFDEGQARLHGRLQAGRPALVPAFSFSGAQDSGAASVAGNGFGSLRRPGFLGAGRLTKRRIT</sequence>
<keyword evidence="1" id="KW-0175">Coiled coil</keyword>
<evidence type="ECO:0000259" key="2">
    <source>
        <dbReference type="Pfam" id="PF14634"/>
    </source>
</evidence>
<reference evidence="3" key="1">
    <citation type="submission" date="2021-02" db="EMBL/GenBank/DDBJ databases">
        <authorList>
            <person name="Dougan E. K."/>
            <person name="Rhodes N."/>
            <person name="Thang M."/>
            <person name="Chan C."/>
        </authorList>
    </citation>
    <scope>NUCLEOTIDE SEQUENCE</scope>
</reference>
<dbReference type="Pfam" id="PF14634">
    <property type="entry name" value="zf-RING_5"/>
    <property type="match status" value="1"/>
</dbReference>
<evidence type="ECO:0000313" key="3">
    <source>
        <dbReference type="EMBL" id="CAE8694071.1"/>
    </source>
</evidence>
<feature type="domain" description="RING-type" evidence="2">
    <location>
        <begin position="27"/>
        <end position="64"/>
    </location>
</feature>
<proteinExistence type="predicted"/>
<evidence type="ECO:0000256" key="1">
    <source>
        <dbReference type="SAM" id="Coils"/>
    </source>
</evidence>
<protein>
    <recommendedName>
        <fullName evidence="2">RING-type domain-containing protein</fullName>
    </recommendedName>
</protein>
<dbReference type="GO" id="GO:0061630">
    <property type="term" value="F:ubiquitin protein ligase activity"/>
    <property type="evidence" value="ECO:0007669"/>
    <property type="project" value="InterPro"/>
</dbReference>
<dbReference type="Gene3D" id="3.30.40.10">
    <property type="entry name" value="Zinc/RING finger domain, C3HC4 (zinc finger)"/>
    <property type="match status" value="1"/>
</dbReference>
<feature type="coiled-coil region" evidence="1">
    <location>
        <begin position="133"/>
        <end position="195"/>
    </location>
</feature>
<evidence type="ECO:0000313" key="4">
    <source>
        <dbReference type="Proteomes" id="UP000626109"/>
    </source>
</evidence>
<dbReference type="InterPro" id="IPR013083">
    <property type="entry name" value="Znf_RING/FYVE/PHD"/>
</dbReference>
<dbReference type="Proteomes" id="UP000626109">
    <property type="component" value="Unassembled WGS sequence"/>
</dbReference>
<organism evidence="3 4">
    <name type="scientific">Polarella glacialis</name>
    <name type="common">Dinoflagellate</name>
    <dbReference type="NCBI Taxonomy" id="89957"/>
    <lineage>
        <taxon>Eukaryota</taxon>
        <taxon>Sar</taxon>
        <taxon>Alveolata</taxon>
        <taxon>Dinophyceae</taxon>
        <taxon>Suessiales</taxon>
        <taxon>Suessiaceae</taxon>
        <taxon>Polarella</taxon>
    </lineage>
</organism>
<dbReference type="SUPFAM" id="SSF57850">
    <property type="entry name" value="RING/U-box"/>
    <property type="match status" value="1"/>
</dbReference>
<name>A0A813KAF5_POLGL</name>
<gene>
    <name evidence="3" type="ORF">PGLA2088_LOCUS28669</name>
</gene>
<accession>A0A813KAF5</accession>
<dbReference type="GO" id="GO:0007131">
    <property type="term" value="P:reciprocal meiotic recombination"/>
    <property type="evidence" value="ECO:0007669"/>
    <property type="project" value="InterPro"/>
</dbReference>
<dbReference type="GO" id="GO:0000795">
    <property type="term" value="C:synaptonemal complex"/>
    <property type="evidence" value="ECO:0007669"/>
    <property type="project" value="InterPro"/>
</dbReference>